<dbReference type="InterPro" id="IPR051425">
    <property type="entry name" value="Formin_Homology"/>
</dbReference>
<feature type="domain" description="WH1" evidence="6">
    <location>
        <begin position="46"/>
        <end position="157"/>
    </location>
</feature>
<evidence type="ECO:0000256" key="4">
    <source>
        <dbReference type="SAM" id="MobiDB-lite"/>
    </source>
</evidence>
<feature type="region of interest" description="Disordered" evidence="4">
    <location>
        <begin position="383"/>
        <end position="535"/>
    </location>
</feature>
<feature type="compositionally biased region" description="Polar residues" evidence="4">
    <location>
        <begin position="399"/>
        <end position="414"/>
    </location>
</feature>
<evidence type="ECO:0000313" key="8">
    <source>
        <dbReference type="EMBL" id="KAL3079366.1"/>
    </source>
</evidence>
<dbReference type="Gene3D" id="6.10.280.150">
    <property type="match status" value="1"/>
</dbReference>
<sequence length="611" mass="67641">MSGPISRQHNFSSVSNGCSKKRKDRPAHKGSALLSAEENSQLFEVLGRDRISLVAGIAQLLDAPAESPNVWRKTNVGIVYLVKDYRERNYQLCMYDIFKKELQWSQKLYKDFAVNSYSNCPRLLVFECDTCIKALNFTDFNEAEEFKVAMEKRRESNQKSQQGRRGSAGTAVIQNQRKSPAHPSHKKTTAPCFPPSHLQDGIQSNHYHQHPVGGITSMGVMPHFGLHHLSTKKTTKKDRDGKKRKVTKEDIGIPTDFVHKAHIGWDGNSYSASSVGDAMDEKFLNMCQKINEDPSKMDQEELGFALEFYAKNESKYPNENTGGFSQNTPFFAQNPTLATRHQPPPRPPPVTNNVMHSMNDFGSHQQQAIMAYSPVVDTHPFVPSPPQRFLGASLGGGVQSPSKPSIGHQSQVKNNRGKPPPPPTPPTVIQQQKEQSPLAPPQQRPPVPTAMNSATSPPLPPPPPPPPPPLFLSKPSMPDNSLPSTSTESKTSSVDPTNNKRSDLLQQIQQGTKLKKVGPPLIERTPVPTNAPTLRDNMMEQIKQGTTLKHVDQSDVEINRRSVGGGVQEIGGLAGALAKALEERRRNIMNSEDSSDSDNETNNDEWDDDQE</sequence>
<dbReference type="CDD" id="cd00132">
    <property type="entry name" value="CRIB"/>
    <property type="match status" value="1"/>
</dbReference>
<dbReference type="InterPro" id="IPR000095">
    <property type="entry name" value="CRIB_dom"/>
</dbReference>
<evidence type="ECO:0000256" key="1">
    <source>
        <dbReference type="ARBA" id="ARBA00004123"/>
    </source>
</evidence>
<evidence type="ECO:0000259" key="5">
    <source>
        <dbReference type="PROSITE" id="PS50108"/>
    </source>
</evidence>
<feature type="compositionally biased region" description="Basic residues" evidence="4">
    <location>
        <begin position="179"/>
        <end position="188"/>
    </location>
</feature>
<comment type="caution">
    <text evidence="8">The sequence shown here is derived from an EMBL/GenBank/DDBJ whole genome shotgun (WGS) entry which is preliminary data.</text>
</comment>
<feature type="compositionally biased region" description="Polar residues" evidence="4">
    <location>
        <begin position="1"/>
        <end position="18"/>
    </location>
</feature>
<dbReference type="Pfam" id="PF00568">
    <property type="entry name" value="WH1"/>
    <property type="match status" value="1"/>
</dbReference>
<feature type="domain" description="WH2" evidence="7">
    <location>
        <begin position="500"/>
        <end position="517"/>
    </location>
</feature>
<dbReference type="InterPro" id="IPR036936">
    <property type="entry name" value="CRIB_dom_sf"/>
</dbReference>
<dbReference type="EMBL" id="JBICBT010001190">
    <property type="protein sequence ID" value="KAL3079366.1"/>
    <property type="molecule type" value="Genomic_DNA"/>
</dbReference>
<feature type="region of interest" description="Disordered" evidence="4">
    <location>
        <begin position="585"/>
        <end position="611"/>
    </location>
</feature>
<evidence type="ECO:0008006" key="10">
    <source>
        <dbReference type="Google" id="ProtNLM"/>
    </source>
</evidence>
<dbReference type="PANTHER" id="PTHR45725">
    <property type="entry name" value="FORMIN HOMOLOGY 2 FAMILY MEMBER"/>
    <property type="match status" value="1"/>
</dbReference>
<evidence type="ECO:0000259" key="7">
    <source>
        <dbReference type="PROSITE" id="PS51082"/>
    </source>
</evidence>
<dbReference type="PROSITE" id="PS51082">
    <property type="entry name" value="WH2"/>
    <property type="match status" value="2"/>
</dbReference>
<reference evidence="8 9" key="1">
    <citation type="submission" date="2024-10" db="EMBL/GenBank/DDBJ databases">
        <authorList>
            <person name="Kim D."/>
        </authorList>
    </citation>
    <scope>NUCLEOTIDE SEQUENCE [LARGE SCALE GENOMIC DNA]</scope>
    <source>
        <strain evidence="8">BH-2024</strain>
    </source>
</reference>
<name>A0ABD2IJQ3_9BILA</name>
<feature type="region of interest" description="Disordered" evidence="4">
    <location>
        <begin position="1"/>
        <end position="31"/>
    </location>
</feature>
<feature type="compositionally biased region" description="Basic residues" evidence="4">
    <location>
        <begin position="19"/>
        <end position="28"/>
    </location>
</feature>
<evidence type="ECO:0000256" key="3">
    <source>
        <dbReference type="ARBA" id="ARBA00023242"/>
    </source>
</evidence>
<dbReference type="AlphaFoldDB" id="A0ABD2IJQ3"/>
<dbReference type="Pfam" id="PF00786">
    <property type="entry name" value="PBD"/>
    <property type="match status" value="1"/>
</dbReference>
<dbReference type="PROSITE" id="PS50108">
    <property type="entry name" value="CRIB"/>
    <property type="match status" value="1"/>
</dbReference>
<evidence type="ECO:0000313" key="9">
    <source>
        <dbReference type="Proteomes" id="UP001620626"/>
    </source>
</evidence>
<proteinExistence type="predicted"/>
<feature type="region of interest" description="Disordered" evidence="4">
    <location>
        <begin position="151"/>
        <end position="208"/>
    </location>
</feature>
<feature type="compositionally biased region" description="Pro residues" evidence="4">
    <location>
        <begin position="438"/>
        <end position="448"/>
    </location>
</feature>
<dbReference type="InterPro" id="IPR011993">
    <property type="entry name" value="PH-like_dom_sf"/>
</dbReference>
<dbReference type="SMART" id="SM00246">
    <property type="entry name" value="WH2"/>
    <property type="match status" value="2"/>
</dbReference>
<dbReference type="GO" id="GO:0005634">
    <property type="term" value="C:nucleus"/>
    <property type="evidence" value="ECO:0007669"/>
    <property type="project" value="UniProtKB-SubCell"/>
</dbReference>
<dbReference type="Gene3D" id="3.90.810.10">
    <property type="entry name" value="CRIB domain"/>
    <property type="match status" value="1"/>
</dbReference>
<comment type="subcellular location">
    <subcellularLocation>
        <location evidence="1">Nucleus</location>
    </subcellularLocation>
</comment>
<dbReference type="PROSITE" id="PS50229">
    <property type="entry name" value="WH1"/>
    <property type="match status" value="1"/>
</dbReference>
<evidence type="ECO:0000259" key="6">
    <source>
        <dbReference type="PROSITE" id="PS50229"/>
    </source>
</evidence>
<dbReference type="PANTHER" id="PTHR45725:SF1">
    <property type="entry name" value="DISHEVELLED ASSOCIATED ACTIVATOR OF MORPHOGENESIS, ISOFORM D"/>
    <property type="match status" value="1"/>
</dbReference>
<keyword evidence="9" id="KW-1185">Reference proteome</keyword>
<feature type="compositionally biased region" description="Acidic residues" evidence="4">
    <location>
        <begin position="593"/>
        <end position="611"/>
    </location>
</feature>
<accession>A0ABD2IJQ3</accession>
<dbReference type="InterPro" id="IPR003124">
    <property type="entry name" value="WH2_dom"/>
</dbReference>
<feature type="compositionally biased region" description="Polar residues" evidence="4">
    <location>
        <begin position="478"/>
        <end position="497"/>
    </location>
</feature>
<dbReference type="Gene3D" id="2.30.29.30">
    <property type="entry name" value="Pleckstrin-homology domain (PH domain)/Phosphotyrosine-binding domain (PTB)"/>
    <property type="match status" value="1"/>
</dbReference>
<keyword evidence="2" id="KW-0677">Repeat</keyword>
<keyword evidence="3" id="KW-0539">Nucleus</keyword>
<protein>
    <recommendedName>
        <fullName evidence="10">Wiskott-Aldrich syndrome protein</fullName>
    </recommendedName>
</protein>
<organism evidence="8 9">
    <name type="scientific">Heterodera trifolii</name>
    <dbReference type="NCBI Taxonomy" id="157864"/>
    <lineage>
        <taxon>Eukaryota</taxon>
        <taxon>Metazoa</taxon>
        <taxon>Ecdysozoa</taxon>
        <taxon>Nematoda</taxon>
        <taxon>Chromadorea</taxon>
        <taxon>Rhabditida</taxon>
        <taxon>Tylenchina</taxon>
        <taxon>Tylenchomorpha</taxon>
        <taxon>Tylenchoidea</taxon>
        <taxon>Heteroderidae</taxon>
        <taxon>Heteroderinae</taxon>
        <taxon>Heterodera</taxon>
    </lineage>
</organism>
<dbReference type="Pfam" id="PF02205">
    <property type="entry name" value="WH2"/>
    <property type="match status" value="2"/>
</dbReference>
<dbReference type="SMART" id="SM00461">
    <property type="entry name" value="WH1"/>
    <property type="match status" value="1"/>
</dbReference>
<evidence type="ECO:0000256" key="2">
    <source>
        <dbReference type="ARBA" id="ARBA00022737"/>
    </source>
</evidence>
<feature type="compositionally biased region" description="Pro residues" evidence="4">
    <location>
        <begin position="457"/>
        <end position="470"/>
    </location>
</feature>
<feature type="domain" description="WH2" evidence="7">
    <location>
        <begin position="534"/>
        <end position="551"/>
    </location>
</feature>
<dbReference type="Proteomes" id="UP001620626">
    <property type="component" value="Unassembled WGS sequence"/>
</dbReference>
<dbReference type="SUPFAM" id="SSF50729">
    <property type="entry name" value="PH domain-like"/>
    <property type="match status" value="1"/>
</dbReference>
<dbReference type="InterPro" id="IPR000697">
    <property type="entry name" value="WH1/EVH1_dom"/>
</dbReference>
<gene>
    <name evidence="8" type="ORF">niasHT_037696</name>
</gene>
<feature type="domain" description="CRIB" evidence="5">
    <location>
        <begin position="251"/>
        <end position="264"/>
    </location>
</feature>